<feature type="region of interest" description="Disordered" evidence="3">
    <location>
        <begin position="1301"/>
        <end position="1320"/>
    </location>
</feature>
<dbReference type="InterPro" id="IPR013098">
    <property type="entry name" value="Ig_I-set"/>
</dbReference>
<sequence length="1423" mass="156835">MIEHKKEGTEEWVKDTPSSPLRITEFVVPGLETGAKYHFRISAVNAKGAGEPAETQELFEIVERPAEPDLELDVELRRTLVVRAGCSIRLFVPIKGRPTPTVTWTKEGGPVPRAVIDSTESFTMLIIPESSRIDVGKYELTLENSAGKKSAAVHVRVLDSPGPPLNLKPVKIDKESITLQWEMPLIDGGAKITNYIIEKRESTRKAFATAVTKCPSTSVRIGDLGEGCEYYFRVSAENEYGIGEAAETADPIRASQTPTPPESIIPTDITKNSVSLAWTKPKHDGGSRITGYVLEAQKKGTDPWAHVTAVKNMDFTVKNLNETEEYIFRVMAVNNSVGEHANVAGAVVAQDRAEEPDLDIDPELRKIVTIKAGASLRLFIPIKGRPTPAIKWDKDEAALKETAQVEVTSSYSSLVIDKMSRNDSGKYTITAENTSGTKSAFVVVRVLDTPSAPVNLKVKEITNQSVTLAWEPPLLDGGSKIKNYIVEKRESTRKTYAAVVTNCHALSWKIEPLQEGCSYYFRVLAENEHGVGLPAATADPLKVSEVPQSPKNLIGHEKCDPKVIAGPVMTKDLVYEPDVRPAFSSYSVKVGKDLNVDIPFFGRPKPTVSWTKDGASLKFTTRVNICNTSTHTTLCIKEATGDDGGMYSIYVANSAGKKDTTVEIIVLDKPGPPSGPVRFDEITTQSVTLSWDPPKHNGGCQISNYIVQKRATTTATWENVSINYARTTIKVPKLKTGAEYQFRIIAQNRYGKSHGLDSSSVVAQYPYKEPGPPGTPFISSLSRDHQIVEWHEPVQDGGSPVLGYHLERKERNSILWIKINKTLIHETIFKSHPLEESVEYEYRVYAENIVGVGRCSKVSEGSVARDQCDPPGTPEAIHVTRDTIVIQWTKPEYDGGSNITGYTVERRDLPEGRWVRANFTNVIETQFTVTGLTENAQYDFRVIAKNSVGTVSKPSYNSGPITVSDKLEAPKFSIDPAFIKTITINAGETFKLDADVYGKPLPTIQWFKDEKIIENTLRLEIKNTDNHAMIVIKDSVRSSGGIYTLQLTNEAGSETLNSELRKGITLKAGGSVRIHIPFKGRPTPEIKWTKDEGDLTEKAVVEKALNFTQLSIDSCDRSDSGKYTLSLTNSSGTVSEFVAVKVLDTPGSPQNLVVQEVKKDSVTLVWIAPLIDGGSKIKNYVIDKRESTRKTYANVSTKCSKTTFKVENLIEARDPCDPPGAPEAVSISKTVIKIQWTKPQYDGGSKVNGYIVERKDISSPDGHWVRANFTNIIETEYTVTSLTENEQYEFRVIARNAAGTFSKPSDSSGPITATDEIEPPRASMDPKYKDVIIVNAGEHLLLDADIYGKPIPDVVWLKEGKEMDKALRIDVKTTQKRAAITIKDVTKLDGGHYDLVLKNLGGTKIFPITVKYTPLPEEAEEAE</sequence>
<dbReference type="FunFam" id="2.60.40.10:FF:000012">
    <property type="entry name" value="titin isoform X1"/>
    <property type="match status" value="1"/>
</dbReference>
<dbReference type="InterPro" id="IPR013783">
    <property type="entry name" value="Ig-like_fold"/>
</dbReference>
<dbReference type="InterPro" id="IPR036179">
    <property type="entry name" value="Ig-like_dom_sf"/>
</dbReference>
<evidence type="ECO:0000256" key="1">
    <source>
        <dbReference type="ARBA" id="ARBA00022737"/>
    </source>
</evidence>
<feature type="domain" description="Fibronectin type-III" evidence="5">
    <location>
        <begin position="1"/>
        <end position="65"/>
    </location>
</feature>
<name>A0A8C2ZN35_CYCLU</name>
<dbReference type="InterPro" id="IPR036116">
    <property type="entry name" value="FN3_sf"/>
</dbReference>
<dbReference type="FunFam" id="2.60.40.10:FF:000003">
    <property type="entry name" value="Titin isoform E"/>
    <property type="match status" value="2"/>
</dbReference>
<keyword evidence="1" id="KW-0677">Repeat</keyword>
<evidence type="ECO:0000259" key="5">
    <source>
        <dbReference type="PROSITE" id="PS50853"/>
    </source>
</evidence>
<feature type="domain" description="Ig-like" evidence="4">
    <location>
        <begin position="1320"/>
        <end position="1393"/>
    </location>
</feature>
<dbReference type="FunFam" id="2.60.40.10:FF:000112">
    <property type="entry name" value="Titin a"/>
    <property type="match status" value="1"/>
</dbReference>
<dbReference type="FunFam" id="2.60.40.10:FF:000034">
    <property type="entry name" value="Titin isoform A"/>
    <property type="match status" value="1"/>
</dbReference>
<dbReference type="SUPFAM" id="SSF48726">
    <property type="entry name" value="Immunoglobulin"/>
    <property type="match status" value="6"/>
</dbReference>
<reference evidence="6" key="2">
    <citation type="submission" date="2025-09" db="UniProtKB">
        <authorList>
            <consortium name="Ensembl"/>
        </authorList>
    </citation>
    <scope>IDENTIFICATION</scope>
</reference>
<dbReference type="InterPro" id="IPR003599">
    <property type="entry name" value="Ig_sub"/>
</dbReference>
<protein>
    <recommendedName>
        <fullName evidence="8">Titin</fullName>
    </recommendedName>
</protein>
<dbReference type="Proteomes" id="UP000694565">
    <property type="component" value="Unplaced"/>
</dbReference>
<feature type="domain" description="Fibronectin type-III" evidence="5">
    <location>
        <begin position="163"/>
        <end position="257"/>
    </location>
</feature>
<feature type="domain" description="Ig-like" evidence="4">
    <location>
        <begin position="970"/>
        <end position="1061"/>
    </location>
</feature>
<dbReference type="GO" id="GO:0031430">
    <property type="term" value="C:M band"/>
    <property type="evidence" value="ECO:0007669"/>
    <property type="project" value="TreeGrafter"/>
</dbReference>
<dbReference type="SMART" id="SM00060">
    <property type="entry name" value="FN3"/>
    <property type="match status" value="9"/>
</dbReference>
<dbReference type="GeneTree" id="ENSGT01150000286978"/>
<dbReference type="CDD" id="cd05748">
    <property type="entry name" value="Ig_Titin_like"/>
    <property type="match status" value="4"/>
</dbReference>
<feature type="domain" description="Fibronectin type-III" evidence="5">
    <location>
        <begin position="672"/>
        <end position="766"/>
    </location>
</feature>
<feature type="domain" description="Ig-like" evidence="4">
    <location>
        <begin position="68"/>
        <end position="156"/>
    </location>
</feature>
<evidence type="ECO:0000256" key="2">
    <source>
        <dbReference type="ARBA" id="ARBA00023319"/>
    </source>
</evidence>
<dbReference type="PANTHER" id="PTHR14340:SF13">
    <property type="entry name" value="TITIN"/>
    <property type="match status" value="1"/>
</dbReference>
<dbReference type="GO" id="GO:0045214">
    <property type="term" value="P:sarcomere organization"/>
    <property type="evidence" value="ECO:0007669"/>
    <property type="project" value="TreeGrafter"/>
</dbReference>
<dbReference type="GO" id="GO:0008307">
    <property type="term" value="F:structural constituent of muscle"/>
    <property type="evidence" value="ECO:0007669"/>
    <property type="project" value="TreeGrafter"/>
</dbReference>
<dbReference type="SMART" id="SM00408">
    <property type="entry name" value="IGc2"/>
    <property type="match status" value="6"/>
</dbReference>
<feature type="domain" description="Fibronectin type-III" evidence="5">
    <location>
        <begin position="772"/>
        <end position="866"/>
    </location>
</feature>
<dbReference type="Ensembl" id="ENSCLMT00005031494.1">
    <property type="protein sequence ID" value="ENSCLMP00005030146.1"/>
    <property type="gene ID" value="ENSCLMG00005014647.1"/>
</dbReference>
<dbReference type="SMART" id="SM00409">
    <property type="entry name" value="IG"/>
    <property type="match status" value="6"/>
</dbReference>
<dbReference type="Gene3D" id="2.60.40.10">
    <property type="entry name" value="Immunoglobulins"/>
    <property type="match status" value="15"/>
</dbReference>
<dbReference type="PRINTS" id="PR00014">
    <property type="entry name" value="FNTYPEIII"/>
</dbReference>
<feature type="domain" description="Ig-like" evidence="4">
    <location>
        <begin position="577"/>
        <end position="665"/>
    </location>
</feature>
<feature type="domain" description="Fibronectin type-III" evidence="5">
    <location>
        <begin position="260"/>
        <end position="351"/>
    </location>
</feature>
<evidence type="ECO:0000259" key="4">
    <source>
        <dbReference type="PROSITE" id="PS50835"/>
    </source>
</evidence>
<dbReference type="InterPro" id="IPR003961">
    <property type="entry name" value="FN3_dom"/>
</dbReference>
<dbReference type="FunFam" id="2.60.40.10:FF:000031">
    <property type="entry name" value="Myosin-binding protein C, slow type"/>
    <property type="match status" value="1"/>
</dbReference>
<dbReference type="InterPro" id="IPR007110">
    <property type="entry name" value="Ig-like_dom"/>
</dbReference>
<dbReference type="GO" id="GO:0048738">
    <property type="term" value="P:cardiac muscle tissue development"/>
    <property type="evidence" value="ECO:0007669"/>
    <property type="project" value="TreeGrafter"/>
</dbReference>
<organism evidence="6 7">
    <name type="scientific">Cyclopterus lumpus</name>
    <name type="common">Lumpsucker</name>
    <dbReference type="NCBI Taxonomy" id="8103"/>
    <lineage>
        <taxon>Eukaryota</taxon>
        <taxon>Metazoa</taxon>
        <taxon>Chordata</taxon>
        <taxon>Craniata</taxon>
        <taxon>Vertebrata</taxon>
        <taxon>Euteleostomi</taxon>
        <taxon>Actinopterygii</taxon>
        <taxon>Neopterygii</taxon>
        <taxon>Teleostei</taxon>
        <taxon>Neoteleostei</taxon>
        <taxon>Acanthomorphata</taxon>
        <taxon>Eupercaria</taxon>
        <taxon>Perciformes</taxon>
        <taxon>Cottioidei</taxon>
        <taxon>Cottales</taxon>
        <taxon>Cyclopteridae</taxon>
        <taxon>Cyclopterus</taxon>
    </lineage>
</organism>
<dbReference type="FunFam" id="2.60.40.10:FF:000002">
    <property type="entry name" value="Titin a"/>
    <property type="match status" value="5"/>
</dbReference>
<dbReference type="SUPFAM" id="SSF49265">
    <property type="entry name" value="Fibronectin type III"/>
    <property type="match status" value="6"/>
</dbReference>
<dbReference type="PROSITE" id="PS50853">
    <property type="entry name" value="FN3"/>
    <property type="match status" value="8"/>
</dbReference>
<evidence type="ECO:0000313" key="7">
    <source>
        <dbReference type="Proteomes" id="UP000694565"/>
    </source>
</evidence>
<evidence type="ECO:0008006" key="8">
    <source>
        <dbReference type="Google" id="ProtNLM"/>
    </source>
</evidence>
<feature type="domain" description="Fibronectin type-III" evidence="5">
    <location>
        <begin position="452"/>
        <end position="546"/>
    </location>
</feature>
<feature type="domain" description="Fibronectin type-III" evidence="5">
    <location>
        <begin position="870"/>
        <end position="966"/>
    </location>
</feature>
<proteinExistence type="predicted"/>
<dbReference type="FunFam" id="2.60.40.10:FF:000011">
    <property type="entry name" value="Titin b"/>
    <property type="match status" value="2"/>
</dbReference>
<reference evidence="6" key="1">
    <citation type="submission" date="2025-08" db="UniProtKB">
        <authorList>
            <consortium name="Ensembl"/>
        </authorList>
    </citation>
    <scope>IDENTIFICATION</scope>
</reference>
<dbReference type="Pfam" id="PF00041">
    <property type="entry name" value="fn3"/>
    <property type="match status" value="8"/>
</dbReference>
<dbReference type="InterPro" id="IPR003598">
    <property type="entry name" value="Ig_sub2"/>
</dbReference>
<dbReference type="Pfam" id="PF07679">
    <property type="entry name" value="I-set"/>
    <property type="match status" value="6"/>
</dbReference>
<keyword evidence="2" id="KW-0393">Immunoglobulin domain</keyword>
<evidence type="ECO:0000313" key="6">
    <source>
        <dbReference type="Ensembl" id="ENSCLMP00005030146.1"/>
    </source>
</evidence>
<dbReference type="PANTHER" id="PTHR14340">
    <property type="entry name" value="MICROFIBRIL-ASSOCIATED GLYCOPROTEIN 3"/>
    <property type="match status" value="1"/>
</dbReference>
<feature type="compositionally biased region" description="Polar residues" evidence="3">
    <location>
        <begin position="1302"/>
        <end position="1311"/>
    </location>
</feature>
<accession>A0A8C2ZN35</accession>
<dbReference type="PROSITE" id="PS50835">
    <property type="entry name" value="IG_LIKE"/>
    <property type="match status" value="5"/>
</dbReference>
<keyword evidence="7" id="KW-1185">Reference proteome</keyword>
<feature type="domain" description="Ig-like" evidence="4">
    <location>
        <begin position="362"/>
        <end position="445"/>
    </location>
</feature>
<evidence type="ECO:0000256" key="3">
    <source>
        <dbReference type="SAM" id="MobiDB-lite"/>
    </source>
</evidence>
<dbReference type="CDD" id="cd00063">
    <property type="entry name" value="FN3"/>
    <property type="match status" value="8"/>
</dbReference>
<feature type="domain" description="Fibronectin type-III" evidence="5">
    <location>
        <begin position="1218"/>
        <end position="1317"/>
    </location>
</feature>